<name>A0AAV3RFG6_LITER</name>
<dbReference type="Proteomes" id="UP001454036">
    <property type="component" value="Unassembled WGS sequence"/>
</dbReference>
<organism evidence="5 6">
    <name type="scientific">Lithospermum erythrorhizon</name>
    <name type="common">Purple gromwell</name>
    <name type="synonym">Lithospermum officinale var. erythrorhizon</name>
    <dbReference type="NCBI Taxonomy" id="34254"/>
    <lineage>
        <taxon>Eukaryota</taxon>
        <taxon>Viridiplantae</taxon>
        <taxon>Streptophyta</taxon>
        <taxon>Embryophyta</taxon>
        <taxon>Tracheophyta</taxon>
        <taxon>Spermatophyta</taxon>
        <taxon>Magnoliopsida</taxon>
        <taxon>eudicotyledons</taxon>
        <taxon>Gunneridae</taxon>
        <taxon>Pentapetalae</taxon>
        <taxon>asterids</taxon>
        <taxon>lamiids</taxon>
        <taxon>Boraginales</taxon>
        <taxon>Boraginaceae</taxon>
        <taxon>Boraginoideae</taxon>
        <taxon>Lithospermeae</taxon>
        <taxon>Lithospermum</taxon>
    </lineage>
</organism>
<sequence length="78" mass="8848">MGKLISEKMITPSSPTLKDLRHYNLSFLDQLLTSKYFPVTLFYHENSTHASSSSTPIPLSSIVEKSLSKLLSFYYPYG</sequence>
<comment type="caution">
    <text evidence="5">The sequence shown here is derived from an EMBL/GenBank/DDBJ whole genome shotgun (WGS) entry which is preliminary data.</text>
</comment>
<evidence type="ECO:0000256" key="4">
    <source>
        <dbReference type="ARBA" id="ARBA00023315"/>
    </source>
</evidence>
<reference evidence="5 6" key="1">
    <citation type="submission" date="2024-01" db="EMBL/GenBank/DDBJ databases">
        <title>The complete chloroplast genome sequence of Lithospermum erythrorhizon: insights into the phylogenetic relationship among Boraginaceae species and the maternal lineages of purple gromwells.</title>
        <authorList>
            <person name="Okada T."/>
            <person name="Watanabe K."/>
        </authorList>
    </citation>
    <scope>NUCLEOTIDE SEQUENCE [LARGE SCALE GENOMIC DNA]</scope>
</reference>
<evidence type="ECO:0000256" key="2">
    <source>
        <dbReference type="ARBA" id="ARBA00009861"/>
    </source>
</evidence>
<keyword evidence="3" id="KW-0808">Transferase</keyword>
<keyword evidence="4" id="KW-0012">Acyltransferase</keyword>
<dbReference type="PANTHER" id="PTHR31623">
    <property type="entry name" value="F21J9.9"/>
    <property type="match status" value="1"/>
</dbReference>
<evidence type="ECO:0008006" key="7">
    <source>
        <dbReference type="Google" id="ProtNLM"/>
    </source>
</evidence>
<evidence type="ECO:0000256" key="1">
    <source>
        <dbReference type="ARBA" id="ARBA00004913"/>
    </source>
</evidence>
<proteinExistence type="inferred from homology"/>
<comment type="pathway">
    <text evidence="1">Alkaloid biosynthesis.</text>
</comment>
<dbReference type="PANTHER" id="PTHR31623:SF88">
    <property type="entry name" value="ACYLSUGAR ACYLTRANSFERASE 3-LIKE"/>
    <property type="match status" value="1"/>
</dbReference>
<accession>A0AAV3RFG6</accession>
<dbReference type="AlphaFoldDB" id="A0AAV3RFG6"/>
<dbReference type="Gene3D" id="3.30.559.10">
    <property type="entry name" value="Chloramphenicol acetyltransferase-like domain"/>
    <property type="match status" value="1"/>
</dbReference>
<protein>
    <recommendedName>
        <fullName evidence="7">Maturase K</fullName>
    </recommendedName>
</protein>
<dbReference type="GO" id="GO:0016746">
    <property type="term" value="F:acyltransferase activity"/>
    <property type="evidence" value="ECO:0007669"/>
    <property type="project" value="UniProtKB-KW"/>
</dbReference>
<dbReference type="Pfam" id="PF02458">
    <property type="entry name" value="Transferase"/>
    <property type="match status" value="1"/>
</dbReference>
<dbReference type="InterPro" id="IPR023213">
    <property type="entry name" value="CAT-like_dom_sf"/>
</dbReference>
<evidence type="ECO:0000313" key="6">
    <source>
        <dbReference type="Proteomes" id="UP001454036"/>
    </source>
</evidence>
<gene>
    <name evidence="5" type="ORF">LIER_41746</name>
</gene>
<comment type="similarity">
    <text evidence="2">Belongs to the plant acyltransferase family.</text>
</comment>
<keyword evidence="6" id="KW-1185">Reference proteome</keyword>
<dbReference type="EMBL" id="BAABME010026831">
    <property type="protein sequence ID" value="GAA0174600.1"/>
    <property type="molecule type" value="Genomic_DNA"/>
</dbReference>
<evidence type="ECO:0000313" key="5">
    <source>
        <dbReference type="EMBL" id="GAA0174600.1"/>
    </source>
</evidence>
<evidence type="ECO:0000256" key="3">
    <source>
        <dbReference type="ARBA" id="ARBA00022679"/>
    </source>
</evidence>